<dbReference type="EMBL" id="JAWZSR010000006">
    <property type="protein sequence ID" value="MDX8046556.1"/>
    <property type="molecule type" value="Genomic_DNA"/>
</dbReference>
<proteinExistence type="predicted"/>
<name>A0ACC6M6N9_9BACI</name>
<reference evidence="1" key="1">
    <citation type="submission" date="2023-11" db="EMBL/GenBank/DDBJ databases">
        <title>Gracilibacillus pellucida a moderately halophilic bacterium isolated from saline soil in Xinjiang province.</title>
        <authorList>
            <person name="Zhang Z."/>
            <person name="Tan F."/>
            <person name="Wang Y."/>
            <person name="Xia M."/>
        </authorList>
    </citation>
    <scope>NUCLEOTIDE SEQUENCE</scope>
    <source>
        <strain evidence="1">S3-1-1</strain>
    </source>
</reference>
<sequence>MKKLHFCTNSSEKIGLLFESKRCMDIFVDRPTADARIGAIYKGKVRNVDETIEAAFIDIGLDKVGFLPKNEVPFINKDAKLASYLTDGATVFVQVIKEPYQDKGPRLTANITIPGEHLIYLPNGGYIATSKKIPENVAREWKTFLAEKLASDEGAILRTGITDSSQEEIIKDLTEARNLWQQLKSSANEQKRPHLLFSSPLIPDQMLNQYQKESFQDITFDNRSVLERMKKKYPHLANVMRQRKDANVIAGKNINNWLTDSLHPVVRKEDGIMLTVEQTEALTVIDIDSSKFTSRQNKQHTVFQINQRAVQYCIEEIRKRNISGIIVIDFLKMPKKDEVTIVDYMKKMLREDPVRTEVFGFTKLGLLEMTRKREKATLQQLLTDRAANIQPVLSMETLGYQLERELISWNSNTEALLLAIHPDLLSFIKAELIVHLKSYLYNEVYVYTDKSMTSYDIIRSGSKQLIDEYIQDNQGIVIDKIL</sequence>
<protein>
    <submittedName>
        <fullName evidence="1">Ribonuclease E/G</fullName>
    </submittedName>
</protein>
<dbReference type="Proteomes" id="UP001277972">
    <property type="component" value="Unassembled WGS sequence"/>
</dbReference>
<evidence type="ECO:0000313" key="1">
    <source>
        <dbReference type="EMBL" id="MDX8046556.1"/>
    </source>
</evidence>
<evidence type="ECO:0000313" key="2">
    <source>
        <dbReference type="Proteomes" id="UP001277972"/>
    </source>
</evidence>
<organism evidence="1 2">
    <name type="scientific">Gracilibacillus pellucidus</name>
    <dbReference type="NCBI Taxonomy" id="3095368"/>
    <lineage>
        <taxon>Bacteria</taxon>
        <taxon>Bacillati</taxon>
        <taxon>Bacillota</taxon>
        <taxon>Bacilli</taxon>
        <taxon>Bacillales</taxon>
        <taxon>Bacillaceae</taxon>
        <taxon>Gracilibacillus</taxon>
    </lineage>
</organism>
<gene>
    <name evidence="1" type="ORF">SH601_11235</name>
</gene>
<keyword evidence="2" id="KW-1185">Reference proteome</keyword>
<comment type="caution">
    <text evidence="1">The sequence shown here is derived from an EMBL/GenBank/DDBJ whole genome shotgun (WGS) entry which is preliminary data.</text>
</comment>
<accession>A0ACC6M6N9</accession>